<feature type="chain" id="PRO_5032335588" evidence="7">
    <location>
        <begin position="23"/>
        <end position="145"/>
    </location>
</feature>
<comment type="similarity">
    <text evidence="2">Belongs to the scorpion calcin family.</text>
</comment>
<evidence type="ECO:0000313" key="8">
    <source>
        <dbReference type="EMBL" id="VDH90437.1"/>
    </source>
</evidence>
<keyword evidence="6" id="KW-0872">Ion channel impairing toxin</keyword>
<evidence type="ECO:0000256" key="2">
    <source>
        <dbReference type="ARBA" id="ARBA00008992"/>
    </source>
</evidence>
<dbReference type="OrthoDB" id="6122430at2759"/>
<comment type="caution">
    <text evidence="8">The sequence shown here is derived from an EMBL/GenBank/DDBJ whole genome shotgun (WGS) entry which is preliminary data.</text>
</comment>
<dbReference type="GO" id="GO:0090729">
    <property type="term" value="F:toxin activity"/>
    <property type="evidence" value="ECO:0007669"/>
    <property type="project" value="UniProtKB-KW"/>
</dbReference>
<dbReference type="AlphaFoldDB" id="A0A8B6BHT5"/>
<evidence type="ECO:0000256" key="7">
    <source>
        <dbReference type="SAM" id="SignalP"/>
    </source>
</evidence>
<gene>
    <name evidence="8" type="ORF">MGAL_10B041191</name>
</gene>
<evidence type="ECO:0000313" key="9">
    <source>
        <dbReference type="Proteomes" id="UP000596742"/>
    </source>
</evidence>
<dbReference type="EMBL" id="UYJE01000134">
    <property type="protein sequence ID" value="VDH90437.1"/>
    <property type="molecule type" value="Genomic_DNA"/>
</dbReference>
<evidence type="ECO:0000256" key="5">
    <source>
        <dbReference type="ARBA" id="ARBA00023157"/>
    </source>
</evidence>
<dbReference type="Proteomes" id="UP000596742">
    <property type="component" value="Unassembled WGS sequence"/>
</dbReference>
<keyword evidence="6" id="KW-0108">Calcium channel impairing toxin</keyword>
<name>A0A8B6BHT5_MYTGA</name>
<dbReference type="PROSITE" id="PS60028">
    <property type="entry name" value="SCORPION_CALCINE"/>
    <property type="match status" value="1"/>
</dbReference>
<comment type="subcellular location">
    <subcellularLocation>
        <location evidence="1">Secreted</location>
    </subcellularLocation>
</comment>
<evidence type="ECO:0000256" key="1">
    <source>
        <dbReference type="ARBA" id="ARBA00004613"/>
    </source>
</evidence>
<dbReference type="GO" id="GO:0019855">
    <property type="term" value="F:calcium channel inhibitor activity"/>
    <property type="evidence" value="ECO:0007669"/>
    <property type="project" value="InterPro"/>
</dbReference>
<evidence type="ECO:0000256" key="3">
    <source>
        <dbReference type="ARBA" id="ARBA00022525"/>
    </source>
</evidence>
<organism evidence="8 9">
    <name type="scientific">Mytilus galloprovincialis</name>
    <name type="common">Mediterranean mussel</name>
    <dbReference type="NCBI Taxonomy" id="29158"/>
    <lineage>
        <taxon>Eukaryota</taxon>
        <taxon>Metazoa</taxon>
        <taxon>Spiralia</taxon>
        <taxon>Lophotrochozoa</taxon>
        <taxon>Mollusca</taxon>
        <taxon>Bivalvia</taxon>
        <taxon>Autobranchia</taxon>
        <taxon>Pteriomorphia</taxon>
        <taxon>Mytilida</taxon>
        <taxon>Mytiloidea</taxon>
        <taxon>Mytilidae</taxon>
        <taxon>Mytilinae</taxon>
        <taxon>Mytilus</taxon>
    </lineage>
</organism>
<sequence>MVTEDYIWMVLGILCFVDVLSATGCKWSNEGCFSNQECCSNGCSLRHPGTEPRCEKSSILGPCLYNYHCERNFICGPKNKCCSDYWNDCRDETECCDPAHVCLYARGFVYKKCLFGPVQLKSMAPVTNKLSVICLLSILFLYIHF</sequence>
<protein>
    <submittedName>
        <fullName evidence="8">Uncharacterized protein</fullName>
    </submittedName>
</protein>
<evidence type="ECO:0000256" key="6">
    <source>
        <dbReference type="ARBA" id="ARBA00023297"/>
    </source>
</evidence>
<evidence type="ECO:0000256" key="4">
    <source>
        <dbReference type="ARBA" id="ARBA00022656"/>
    </source>
</evidence>
<keyword evidence="9" id="KW-1185">Reference proteome</keyword>
<keyword evidence="5" id="KW-1015">Disulfide bond</keyword>
<keyword evidence="7" id="KW-0732">Signal</keyword>
<reference evidence="8" key="1">
    <citation type="submission" date="2018-11" db="EMBL/GenBank/DDBJ databases">
        <authorList>
            <person name="Alioto T."/>
            <person name="Alioto T."/>
        </authorList>
    </citation>
    <scope>NUCLEOTIDE SEQUENCE</scope>
</reference>
<proteinExistence type="inferred from homology"/>
<dbReference type="InterPro" id="IPR012632">
    <property type="entry name" value="Scorpion_calcine"/>
</dbReference>
<keyword evidence="6" id="KW-1219">Ryanodine-sensitive calcium-release channel impairing toxin</keyword>
<keyword evidence="3" id="KW-0964">Secreted</keyword>
<keyword evidence="4" id="KW-0800">Toxin</keyword>
<accession>A0A8B6BHT5</accession>
<feature type="signal peptide" evidence="7">
    <location>
        <begin position="1"/>
        <end position="22"/>
    </location>
</feature>
<dbReference type="GO" id="GO:0005576">
    <property type="term" value="C:extracellular region"/>
    <property type="evidence" value="ECO:0007669"/>
    <property type="project" value="UniProtKB-SubCell"/>
</dbReference>